<reference evidence="2" key="1">
    <citation type="journal article" date="2019" name="Int. J. Syst. Evol. Microbiol.">
        <title>The Global Catalogue of Microorganisms (GCM) 10K type strain sequencing project: providing services to taxonomists for standard genome sequencing and annotation.</title>
        <authorList>
            <consortium name="The Broad Institute Genomics Platform"/>
            <consortium name="The Broad Institute Genome Sequencing Center for Infectious Disease"/>
            <person name="Wu L."/>
            <person name="Ma J."/>
        </authorList>
    </citation>
    <scope>NUCLEOTIDE SEQUENCE [LARGE SCALE GENOMIC DNA]</scope>
    <source>
        <strain evidence="2">JCM 17906</strain>
    </source>
</reference>
<dbReference type="Proteomes" id="UP001501598">
    <property type="component" value="Unassembled WGS sequence"/>
</dbReference>
<gene>
    <name evidence="1" type="ORF">GCM10023175_64480</name>
</gene>
<protein>
    <recommendedName>
        <fullName evidence="3">Thioesterase superfamily protein</fullName>
    </recommendedName>
</protein>
<proteinExistence type="predicted"/>
<comment type="caution">
    <text evidence="1">The sequence shown here is derived from an EMBL/GenBank/DDBJ whole genome shotgun (WGS) entry which is preliminary data.</text>
</comment>
<organism evidence="1 2">
    <name type="scientific">Pseudonocardia xishanensis</name>
    <dbReference type="NCBI Taxonomy" id="630995"/>
    <lineage>
        <taxon>Bacteria</taxon>
        <taxon>Bacillati</taxon>
        <taxon>Actinomycetota</taxon>
        <taxon>Actinomycetes</taxon>
        <taxon>Pseudonocardiales</taxon>
        <taxon>Pseudonocardiaceae</taxon>
        <taxon>Pseudonocardia</taxon>
    </lineage>
</organism>
<evidence type="ECO:0008006" key="3">
    <source>
        <dbReference type="Google" id="ProtNLM"/>
    </source>
</evidence>
<name>A0ABP8S1S3_9PSEU</name>
<keyword evidence="2" id="KW-1185">Reference proteome</keyword>
<dbReference type="EMBL" id="BAABGT010000112">
    <property type="protein sequence ID" value="GAA4558400.1"/>
    <property type="molecule type" value="Genomic_DNA"/>
</dbReference>
<dbReference type="Gene3D" id="3.10.129.10">
    <property type="entry name" value="Hotdog Thioesterase"/>
    <property type="match status" value="1"/>
</dbReference>
<sequence>MTTDYTVKILAPAKGATVVARGRVLSPGRTTTVAAADLVADGVHCATALVTLRNLKVG</sequence>
<dbReference type="RefSeq" id="WP_345426776.1">
    <property type="nucleotide sequence ID" value="NZ_BAABGT010000112.1"/>
</dbReference>
<evidence type="ECO:0000313" key="2">
    <source>
        <dbReference type="Proteomes" id="UP001501598"/>
    </source>
</evidence>
<accession>A0ABP8S1S3</accession>
<dbReference type="SUPFAM" id="SSF54637">
    <property type="entry name" value="Thioesterase/thiol ester dehydrase-isomerase"/>
    <property type="match status" value="1"/>
</dbReference>
<dbReference type="InterPro" id="IPR029069">
    <property type="entry name" value="HotDog_dom_sf"/>
</dbReference>
<evidence type="ECO:0000313" key="1">
    <source>
        <dbReference type="EMBL" id="GAA4558400.1"/>
    </source>
</evidence>